<reference evidence="1 2" key="1">
    <citation type="journal article" date="2014" name="Arch. Microbiol.">
        <title>Arthrobacter enclensis sp. nov., isolated from sediment sample.</title>
        <authorList>
            <person name="Dastager S.G."/>
            <person name="Liu Q."/>
            <person name="Tang S.K."/>
            <person name="Krishnamurthi S."/>
            <person name="Lee J.C."/>
            <person name="Li W.J."/>
        </authorList>
    </citation>
    <scope>NUCLEOTIDE SEQUENCE [LARGE SCALE GENOMIC DNA]</scope>
    <source>
        <strain evidence="1 2">NIO-1008</strain>
    </source>
</reference>
<organism evidence="1 2">
    <name type="scientific">Pseudarthrobacter enclensis</name>
    <dbReference type="NCBI Taxonomy" id="993070"/>
    <lineage>
        <taxon>Bacteria</taxon>
        <taxon>Bacillati</taxon>
        <taxon>Actinomycetota</taxon>
        <taxon>Actinomycetes</taxon>
        <taxon>Micrococcales</taxon>
        <taxon>Micrococcaceae</taxon>
        <taxon>Pseudarthrobacter</taxon>
    </lineage>
</organism>
<protein>
    <recommendedName>
        <fullName evidence="3">Transcriptional regulator, AbiEi antitoxin, Type IV TA system</fullName>
    </recommendedName>
</protein>
<dbReference type="Proteomes" id="UP000053199">
    <property type="component" value="Unassembled WGS sequence"/>
</dbReference>
<dbReference type="STRING" id="993070.AS031_02035"/>
<name>A0A0V8IVV5_9MICC</name>
<keyword evidence="2" id="KW-1185">Reference proteome</keyword>
<proteinExistence type="predicted"/>
<comment type="caution">
    <text evidence="1">The sequence shown here is derived from an EMBL/GenBank/DDBJ whole genome shotgun (WGS) entry which is preliminary data.</text>
</comment>
<evidence type="ECO:0008006" key="3">
    <source>
        <dbReference type="Google" id="ProtNLM"/>
    </source>
</evidence>
<evidence type="ECO:0000313" key="1">
    <source>
        <dbReference type="EMBL" id="KSU78841.1"/>
    </source>
</evidence>
<dbReference type="EMBL" id="LNQM01000001">
    <property type="protein sequence ID" value="KSU78841.1"/>
    <property type="molecule type" value="Genomic_DNA"/>
</dbReference>
<evidence type="ECO:0000313" key="2">
    <source>
        <dbReference type="Proteomes" id="UP000053199"/>
    </source>
</evidence>
<dbReference type="AlphaFoldDB" id="A0A0V8IVV5"/>
<gene>
    <name evidence="1" type="ORF">AS031_02035</name>
</gene>
<sequence>MKPNKIADLVEQRWPRGPVASTGQLADSRLESRLVAAAVEAGVILRLRRGAYVRRTYWGALKPWDQDRLLVMAHYESTGGYARYSHVSAAMLHRCDVWNAGTKVHVTTQYSNSRTSAGKDVRTHRLPLAPGDLASLWTPDGREILTTTIERTVLDCARILPRAQAAVIGDHALRKGASLDGMRRLLDTSPVKRGSRRAADLLDVLDARSESAGETRTRLLLYSFGLTRFTPQVEIPTGEGLFRADFADDVARVAIEFDGAGKYFDYKPTGEVLVAERRRETALVESGWRVFRLRWKHLDRPGELRRRLLDFLGGPPGKQKRPWPA</sequence>
<accession>A0A0V8IVV5</accession>
<dbReference type="OrthoDB" id="5517693at2"/>
<dbReference type="RefSeq" id="WP_058266467.1">
    <property type="nucleotide sequence ID" value="NZ_FMAZ01000001.1"/>
</dbReference>